<proteinExistence type="predicted"/>
<dbReference type="AlphaFoldDB" id="A0AAN4ZKC5"/>
<feature type="non-terminal residue" evidence="1">
    <location>
        <position position="84"/>
    </location>
</feature>
<gene>
    <name evidence="1" type="ORF">PMAYCL1PPCAC_10781</name>
</gene>
<evidence type="ECO:0000313" key="1">
    <source>
        <dbReference type="EMBL" id="GMR40586.1"/>
    </source>
</evidence>
<keyword evidence="2" id="KW-1185">Reference proteome</keyword>
<evidence type="ECO:0000313" key="2">
    <source>
        <dbReference type="Proteomes" id="UP001328107"/>
    </source>
</evidence>
<comment type="caution">
    <text evidence="1">The sequence shown here is derived from an EMBL/GenBank/DDBJ whole genome shotgun (WGS) entry which is preliminary data.</text>
</comment>
<dbReference type="Proteomes" id="UP001328107">
    <property type="component" value="Unassembled WGS sequence"/>
</dbReference>
<reference evidence="2" key="1">
    <citation type="submission" date="2022-10" db="EMBL/GenBank/DDBJ databases">
        <title>Genome assembly of Pristionchus species.</title>
        <authorList>
            <person name="Yoshida K."/>
            <person name="Sommer R.J."/>
        </authorList>
    </citation>
    <scope>NUCLEOTIDE SEQUENCE [LARGE SCALE GENOMIC DNA]</scope>
    <source>
        <strain evidence="2">RS5460</strain>
    </source>
</reference>
<protein>
    <submittedName>
        <fullName evidence="1">Uncharacterized protein</fullName>
    </submittedName>
</protein>
<accession>A0AAN4ZKC5</accession>
<organism evidence="1 2">
    <name type="scientific">Pristionchus mayeri</name>
    <dbReference type="NCBI Taxonomy" id="1317129"/>
    <lineage>
        <taxon>Eukaryota</taxon>
        <taxon>Metazoa</taxon>
        <taxon>Ecdysozoa</taxon>
        <taxon>Nematoda</taxon>
        <taxon>Chromadorea</taxon>
        <taxon>Rhabditida</taxon>
        <taxon>Rhabditina</taxon>
        <taxon>Diplogasteromorpha</taxon>
        <taxon>Diplogasteroidea</taxon>
        <taxon>Neodiplogasteridae</taxon>
        <taxon>Pristionchus</taxon>
    </lineage>
</organism>
<dbReference type="EMBL" id="BTRK01000003">
    <property type="protein sequence ID" value="GMR40586.1"/>
    <property type="molecule type" value="Genomic_DNA"/>
</dbReference>
<sequence length="84" mass="9670">MLFIAFTVVAGVLMYLFVQRVIVMKPVGIQGVDEAIDQLIERQRLKGEMEKRRRRKARSWESTTLSEHTMEIIDSLTATTCPTE</sequence>
<name>A0AAN4ZKC5_9BILA</name>